<keyword evidence="4" id="KW-1185">Reference proteome</keyword>
<comment type="caution">
    <text evidence="3">The sequence shown here is derived from an EMBL/GenBank/DDBJ whole genome shotgun (WGS) entry which is preliminary data.</text>
</comment>
<protein>
    <submittedName>
        <fullName evidence="3">Helix-turn-helix transcriptional regulator</fullName>
    </submittedName>
</protein>
<dbReference type="PANTHER" id="PTHR46558:SF3">
    <property type="entry name" value="TRANSCRIPTIONAL REGULATOR"/>
    <property type="match status" value="1"/>
</dbReference>
<gene>
    <name evidence="3" type="ORF">H1164_03430</name>
</gene>
<dbReference type="SMART" id="SM00530">
    <property type="entry name" value="HTH_XRE"/>
    <property type="match status" value="1"/>
</dbReference>
<name>A0A7W1X8H0_9BACL</name>
<dbReference type="RefSeq" id="WP_033100503.1">
    <property type="nucleotide sequence ID" value="NZ_JACEIP010000003.1"/>
</dbReference>
<dbReference type="EMBL" id="JACEIP010000003">
    <property type="protein sequence ID" value="MBA4541954.1"/>
    <property type="molecule type" value="Genomic_DNA"/>
</dbReference>
<dbReference type="Pfam" id="PF01381">
    <property type="entry name" value="HTH_3"/>
    <property type="match status" value="1"/>
</dbReference>
<feature type="domain" description="HTH cro/C1-type" evidence="2">
    <location>
        <begin position="5"/>
        <end position="61"/>
    </location>
</feature>
<reference evidence="3 4" key="1">
    <citation type="submission" date="2020-07" db="EMBL/GenBank/DDBJ databases">
        <authorList>
            <person name="Feng H."/>
        </authorList>
    </citation>
    <scope>NUCLEOTIDE SEQUENCE [LARGE SCALE GENOMIC DNA]</scope>
    <source>
        <strain evidence="4">s-11</strain>
    </source>
</reference>
<dbReference type="Gene3D" id="1.10.260.40">
    <property type="entry name" value="lambda repressor-like DNA-binding domains"/>
    <property type="match status" value="1"/>
</dbReference>
<keyword evidence="1" id="KW-0238">DNA-binding</keyword>
<accession>A0A7W1X8H0</accession>
<dbReference type="InterPro" id="IPR001387">
    <property type="entry name" value="Cro/C1-type_HTH"/>
</dbReference>
<dbReference type="GO" id="GO:0003677">
    <property type="term" value="F:DNA binding"/>
    <property type="evidence" value="ECO:0007669"/>
    <property type="project" value="UniProtKB-KW"/>
</dbReference>
<dbReference type="Proteomes" id="UP000530514">
    <property type="component" value="Unassembled WGS sequence"/>
</dbReference>
<evidence type="ECO:0000259" key="2">
    <source>
        <dbReference type="PROSITE" id="PS50943"/>
    </source>
</evidence>
<dbReference type="PROSITE" id="PS50943">
    <property type="entry name" value="HTH_CROC1"/>
    <property type="match status" value="1"/>
</dbReference>
<evidence type="ECO:0000313" key="4">
    <source>
        <dbReference type="Proteomes" id="UP000530514"/>
    </source>
</evidence>
<organism evidence="3 4">
    <name type="scientific">Thermoactinomyces daqus</name>
    <dbReference type="NCBI Taxonomy" id="1329516"/>
    <lineage>
        <taxon>Bacteria</taxon>
        <taxon>Bacillati</taxon>
        <taxon>Bacillota</taxon>
        <taxon>Bacilli</taxon>
        <taxon>Bacillales</taxon>
        <taxon>Thermoactinomycetaceae</taxon>
        <taxon>Thermoactinomyces</taxon>
    </lineage>
</organism>
<evidence type="ECO:0000256" key="1">
    <source>
        <dbReference type="ARBA" id="ARBA00023125"/>
    </source>
</evidence>
<dbReference type="CDD" id="cd00093">
    <property type="entry name" value="HTH_XRE"/>
    <property type="match status" value="1"/>
</dbReference>
<dbReference type="AlphaFoldDB" id="A0A7W1X8H0"/>
<dbReference type="OrthoDB" id="72638at2"/>
<evidence type="ECO:0000313" key="3">
    <source>
        <dbReference type="EMBL" id="MBA4541954.1"/>
    </source>
</evidence>
<dbReference type="SUPFAM" id="SSF47413">
    <property type="entry name" value="lambda repressor-like DNA-binding domains"/>
    <property type="match status" value="1"/>
</dbReference>
<dbReference type="InterPro" id="IPR010982">
    <property type="entry name" value="Lambda_DNA-bd_dom_sf"/>
</dbReference>
<sequence length="69" mass="8058">MQNRIREIRKAKGLTQHQLAFLFHEPLHPTVISRWERGVSSPSSENLFELARILEVKPDELFIETDSQS</sequence>
<proteinExistence type="predicted"/>
<dbReference type="PANTHER" id="PTHR46558">
    <property type="entry name" value="TRACRIPTIONAL REGULATORY PROTEIN-RELATED-RELATED"/>
    <property type="match status" value="1"/>
</dbReference>